<keyword evidence="3" id="KW-0560">Oxidoreductase</keyword>
<dbReference type="VEuPathDB" id="FungiDB:BO83DRAFT_397876"/>
<dbReference type="RefSeq" id="XP_025389246.1">
    <property type="nucleotide sequence ID" value="XM_025533210.1"/>
</dbReference>
<evidence type="ECO:0000313" key="4">
    <source>
        <dbReference type="EMBL" id="PWY75716.1"/>
    </source>
</evidence>
<comment type="similarity">
    <text evidence="1">Belongs to the short-chain dehydrogenases/reductases (SDR) family.</text>
</comment>
<dbReference type="PANTHER" id="PTHR43544">
    <property type="entry name" value="SHORT-CHAIN DEHYDROGENASE/REDUCTASE"/>
    <property type="match status" value="1"/>
</dbReference>
<evidence type="ECO:0000313" key="5">
    <source>
        <dbReference type="Proteomes" id="UP000246171"/>
    </source>
</evidence>
<dbReference type="PANTHER" id="PTHR43544:SF7">
    <property type="entry name" value="NADB-LER2"/>
    <property type="match status" value="1"/>
</dbReference>
<reference evidence="4" key="1">
    <citation type="submission" date="2016-12" db="EMBL/GenBank/DDBJ databases">
        <title>The genomes of Aspergillus section Nigri reveals drivers in fungal speciation.</title>
        <authorList>
            <consortium name="DOE Joint Genome Institute"/>
            <person name="Vesth T.C."/>
            <person name="Nybo J."/>
            <person name="Theobald S."/>
            <person name="Brandl J."/>
            <person name="Frisvad J.C."/>
            <person name="Nielsen K.F."/>
            <person name="Lyhne E.K."/>
            <person name="Kogle M.E."/>
            <person name="Kuo A."/>
            <person name="Riley R."/>
            <person name="Clum A."/>
            <person name="Nolan M."/>
            <person name="Lipzen A."/>
            <person name="Salamov A."/>
            <person name="Henrissat B."/>
            <person name="Wiebenga A."/>
            <person name="De vries R.P."/>
            <person name="Grigoriev I.V."/>
            <person name="Mortensen U.H."/>
            <person name="Andersen M.R."/>
            <person name="Baker S.E."/>
        </authorList>
    </citation>
    <scope>NUCLEOTIDE SEQUENCE</scope>
    <source>
        <strain evidence="4">CBS 122712</strain>
    </source>
</reference>
<dbReference type="GO" id="GO:0005737">
    <property type="term" value="C:cytoplasm"/>
    <property type="evidence" value="ECO:0007669"/>
    <property type="project" value="TreeGrafter"/>
</dbReference>
<comment type="caution">
    <text evidence="4">The sequence shown here is derived from an EMBL/GenBank/DDBJ whole genome shotgun (WGS) entry which is preliminary data.</text>
</comment>
<name>A0A317VN17_ASPEC</name>
<dbReference type="EMBL" id="MSFU01000009">
    <property type="protein sequence ID" value="PWY75716.1"/>
    <property type="molecule type" value="Genomic_DNA"/>
</dbReference>
<proteinExistence type="inferred from homology"/>
<dbReference type="GeneID" id="37055172"/>
<gene>
    <name evidence="4" type="ORF">BO83DRAFT_397876</name>
</gene>
<dbReference type="AlphaFoldDB" id="A0A317VN17"/>
<evidence type="ECO:0000256" key="1">
    <source>
        <dbReference type="ARBA" id="ARBA00006484"/>
    </source>
</evidence>
<dbReference type="Gene3D" id="3.40.50.720">
    <property type="entry name" value="NAD(P)-binding Rossmann-like Domain"/>
    <property type="match status" value="1"/>
</dbReference>
<dbReference type="InterPro" id="IPR002347">
    <property type="entry name" value="SDR_fam"/>
</dbReference>
<organism evidence="4 5">
    <name type="scientific">Aspergillus eucalypticola (strain CBS 122712 / IBT 29274)</name>
    <dbReference type="NCBI Taxonomy" id="1448314"/>
    <lineage>
        <taxon>Eukaryota</taxon>
        <taxon>Fungi</taxon>
        <taxon>Dikarya</taxon>
        <taxon>Ascomycota</taxon>
        <taxon>Pezizomycotina</taxon>
        <taxon>Eurotiomycetes</taxon>
        <taxon>Eurotiomycetidae</taxon>
        <taxon>Eurotiales</taxon>
        <taxon>Aspergillaceae</taxon>
        <taxon>Aspergillus</taxon>
        <taxon>Aspergillus subgen. Circumdati</taxon>
    </lineage>
</organism>
<dbReference type="InterPro" id="IPR036291">
    <property type="entry name" value="NAD(P)-bd_dom_sf"/>
</dbReference>
<keyword evidence="5" id="KW-1185">Reference proteome</keyword>
<evidence type="ECO:0008006" key="6">
    <source>
        <dbReference type="Google" id="ProtNLM"/>
    </source>
</evidence>
<protein>
    <recommendedName>
        <fullName evidence="6">NAD(P)-binding protein</fullName>
    </recommendedName>
</protein>
<dbReference type="OrthoDB" id="9876299at2759"/>
<accession>A0A317VN17</accession>
<sequence>MTESNLTYLITGASRGMGRGLSAAFLTRPNVTLVAAVRDPCNPQSKSLSNLPTGPGPRLIIDPAAAIYILQHEHGINYLNIVIANAGMSDDFSRVDNVPIDVFRDHVEAVYPLLLRSARPTFVSIGSPLGSIGGMEQRPYPCTAYGLSKTTLHWIVRKVHFENEGFITFFADPGAGGIVKLIDGATRESMGAQSRVWDGTVFPW</sequence>
<dbReference type="GO" id="GO:0016491">
    <property type="term" value="F:oxidoreductase activity"/>
    <property type="evidence" value="ECO:0007669"/>
    <property type="project" value="UniProtKB-KW"/>
</dbReference>
<dbReference type="PRINTS" id="PR00081">
    <property type="entry name" value="GDHRDH"/>
</dbReference>
<keyword evidence="2" id="KW-0521">NADP</keyword>
<evidence type="ECO:0000256" key="3">
    <source>
        <dbReference type="ARBA" id="ARBA00023002"/>
    </source>
</evidence>
<dbReference type="InterPro" id="IPR051468">
    <property type="entry name" value="Fungal_SecMetab_SDRs"/>
</dbReference>
<dbReference type="SUPFAM" id="SSF51735">
    <property type="entry name" value="NAD(P)-binding Rossmann-fold domains"/>
    <property type="match status" value="1"/>
</dbReference>
<evidence type="ECO:0000256" key="2">
    <source>
        <dbReference type="ARBA" id="ARBA00022857"/>
    </source>
</evidence>
<dbReference type="Proteomes" id="UP000246171">
    <property type="component" value="Unassembled WGS sequence"/>
</dbReference>